<reference evidence="1" key="1">
    <citation type="submission" date="2021-05" db="EMBL/GenBank/DDBJ databases">
        <authorList>
            <person name="Pan Q."/>
            <person name="Jouanno E."/>
            <person name="Zahm M."/>
            <person name="Klopp C."/>
            <person name="Cabau C."/>
            <person name="Louis A."/>
            <person name="Berthelot C."/>
            <person name="Parey E."/>
            <person name="Roest Crollius H."/>
            <person name="Montfort J."/>
            <person name="Robinson-Rechavi M."/>
            <person name="Bouchez O."/>
            <person name="Lampietro C."/>
            <person name="Lopez Roques C."/>
            <person name="Donnadieu C."/>
            <person name="Postlethwait J."/>
            <person name="Bobe J."/>
            <person name="Dillon D."/>
            <person name="Chandos A."/>
            <person name="von Hippel F."/>
            <person name="Guiguen Y."/>
        </authorList>
    </citation>
    <scope>NUCLEOTIDE SEQUENCE</scope>
    <source>
        <strain evidence="1">YG-Jan2019</strain>
    </source>
</reference>
<dbReference type="Proteomes" id="UP001157502">
    <property type="component" value="Chromosome 25"/>
</dbReference>
<dbReference type="EMBL" id="CM055752">
    <property type="protein sequence ID" value="KAJ7992168.1"/>
    <property type="molecule type" value="Genomic_DNA"/>
</dbReference>
<comment type="caution">
    <text evidence="1">The sequence shown here is derived from an EMBL/GenBank/DDBJ whole genome shotgun (WGS) entry which is preliminary data.</text>
</comment>
<sequence>MQYHQQQPLALCVRYGARCLHLVTQAGCSASPLSWGFLSRVPQLGVLYGQSGKFESIAMTDETHLSTLKPLRPRWWTVWNTAIRAVFGQYEWELDSLVEMAKCASETASTASGLFEHFSEGKTVLGLTLASLVLGDPESLDQYGLNMDSLSVPLSLAAAVEASSGGAGGCLIRLRC</sequence>
<accession>A0ACC2FL70</accession>
<evidence type="ECO:0000313" key="2">
    <source>
        <dbReference type="Proteomes" id="UP001157502"/>
    </source>
</evidence>
<protein>
    <submittedName>
        <fullName evidence="1">Uncharacterized protein</fullName>
    </submittedName>
</protein>
<keyword evidence="2" id="KW-1185">Reference proteome</keyword>
<proteinExistence type="predicted"/>
<gene>
    <name evidence="1" type="ORF">DPEC_G00275730</name>
</gene>
<organism evidence="1 2">
    <name type="scientific">Dallia pectoralis</name>
    <name type="common">Alaska blackfish</name>
    <dbReference type="NCBI Taxonomy" id="75939"/>
    <lineage>
        <taxon>Eukaryota</taxon>
        <taxon>Metazoa</taxon>
        <taxon>Chordata</taxon>
        <taxon>Craniata</taxon>
        <taxon>Vertebrata</taxon>
        <taxon>Euteleostomi</taxon>
        <taxon>Actinopterygii</taxon>
        <taxon>Neopterygii</taxon>
        <taxon>Teleostei</taxon>
        <taxon>Protacanthopterygii</taxon>
        <taxon>Esociformes</taxon>
        <taxon>Umbridae</taxon>
        <taxon>Dallia</taxon>
    </lineage>
</organism>
<evidence type="ECO:0000313" key="1">
    <source>
        <dbReference type="EMBL" id="KAJ7992168.1"/>
    </source>
</evidence>
<name>A0ACC2FL70_DALPE</name>